<dbReference type="Proteomes" id="UP000218267">
    <property type="component" value="Chromosome"/>
</dbReference>
<dbReference type="GO" id="GO:0008757">
    <property type="term" value="F:S-adenosylmethionine-dependent methyltransferase activity"/>
    <property type="evidence" value="ECO:0007669"/>
    <property type="project" value="TreeGrafter"/>
</dbReference>
<name>A0A1Y1CKH0_9BACT</name>
<evidence type="ECO:0000313" key="4">
    <source>
        <dbReference type="EMBL" id="BAX80482.1"/>
    </source>
</evidence>
<organism evidence="4 5">
    <name type="scientific">Labilibaculum antarcticum</name>
    <dbReference type="NCBI Taxonomy" id="1717717"/>
    <lineage>
        <taxon>Bacteria</taxon>
        <taxon>Pseudomonadati</taxon>
        <taxon>Bacteroidota</taxon>
        <taxon>Bacteroidia</taxon>
        <taxon>Marinilabiliales</taxon>
        <taxon>Marinifilaceae</taxon>
        <taxon>Labilibaculum</taxon>
    </lineage>
</organism>
<dbReference type="InterPro" id="IPR002935">
    <property type="entry name" value="SAM_O-MeTrfase"/>
</dbReference>
<dbReference type="KEGG" id="mbas:ALGA_2141"/>
<keyword evidence="2 4" id="KW-0808">Transferase</keyword>
<keyword evidence="5" id="KW-1185">Reference proteome</keyword>
<sequence>MIDVNKELEDYILNHTETEDTVLKDLTRETHVKMLRPRMLSGHLQGKFLKMTCQMIRPLRILEIGTYTGYSAISMAMGTSEDCIIHTIDCNDELEQFTRKYIKRSGFEDRIQFHIGDALEIIPQLEDNFDLVFIDAAKDQYTEYYKAVFPKLKSGGFVLADDVLWDGKVVNEIENHDKQTQGIISFNKFIQEDSRVENLLLPIRHGLMMIRKK</sequence>
<dbReference type="OrthoDB" id="9799672at2"/>
<dbReference type="PROSITE" id="PS51682">
    <property type="entry name" value="SAM_OMT_I"/>
    <property type="match status" value="1"/>
</dbReference>
<dbReference type="InterPro" id="IPR050362">
    <property type="entry name" value="Cation-dep_OMT"/>
</dbReference>
<evidence type="ECO:0000313" key="5">
    <source>
        <dbReference type="Proteomes" id="UP000218267"/>
    </source>
</evidence>
<reference evidence="4 5" key="1">
    <citation type="journal article" date="2018" name="Mar. Genomics">
        <title>Complete genome sequence of Marinifilaceae bacterium strain SPP2, isolated from the Antarctic marine sediment.</title>
        <authorList>
            <person name="Watanabe M."/>
            <person name="Kojima H."/>
            <person name="Fukui M."/>
        </authorList>
    </citation>
    <scope>NUCLEOTIDE SEQUENCE [LARGE SCALE GENOMIC DNA]</scope>
    <source>
        <strain evidence="4 5">SPP2</strain>
    </source>
</reference>
<accession>A0A1Y1CKH0</accession>
<dbReference type="InterPro" id="IPR029063">
    <property type="entry name" value="SAM-dependent_MTases_sf"/>
</dbReference>
<dbReference type="EMBL" id="AP018042">
    <property type="protein sequence ID" value="BAX80482.1"/>
    <property type="molecule type" value="Genomic_DNA"/>
</dbReference>
<dbReference type="GO" id="GO:0008171">
    <property type="term" value="F:O-methyltransferase activity"/>
    <property type="evidence" value="ECO:0007669"/>
    <property type="project" value="InterPro"/>
</dbReference>
<gene>
    <name evidence="4" type="ORF">ALGA_2141</name>
</gene>
<dbReference type="RefSeq" id="WP_096429333.1">
    <property type="nucleotide sequence ID" value="NZ_AP018042.1"/>
</dbReference>
<evidence type="ECO:0000256" key="1">
    <source>
        <dbReference type="ARBA" id="ARBA00022603"/>
    </source>
</evidence>
<dbReference type="CDD" id="cd02440">
    <property type="entry name" value="AdoMet_MTases"/>
    <property type="match status" value="1"/>
</dbReference>
<reference evidence="5" key="2">
    <citation type="journal article" date="2020" name="Antonie Van Leeuwenhoek">
        <title>Labilibaculum antarcticum sp. nov., a novel facultative anaerobic, psychrotorelant bacterium isolated from marine sediment of Antarctica.</title>
        <authorList>
            <person name="Watanabe M."/>
            <person name="Kojima H."/>
            <person name="Fukui M."/>
        </authorList>
    </citation>
    <scope>NUCLEOTIDE SEQUENCE [LARGE SCALE GENOMIC DNA]</scope>
    <source>
        <strain evidence="5">SPP2</strain>
    </source>
</reference>
<keyword evidence="1 4" id="KW-0489">Methyltransferase</keyword>
<dbReference type="Pfam" id="PF01596">
    <property type="entry name" value="Methyltransf_3"/>
    <property type="match status" value="1"/>
</dbReference>
<dbReference type="PANTHER" id="PTHR10509:SF14">
    <property type="entry name" value="CAFFEOYL-COA O-METHYLTRANSFERASE 3-RELATED"/>
    <property type="match status" value="1"/>
</dbReference>
<evidence type="ECO:0000256" key="2">
    <source>
        <dbReference type="ARBA" id="ARBA00022679"/>
    </source>
</evidence>
<dbReference type="GO" id="GO:0032259">
    <property type="term" value="P:methylation"/>
    <property type="evidence" value="ECO:0007669"/>
    <property type="project" value="UniProtKB-KW"/>
</dbReference>
<dbReference type="AlphaFoldDB" id="A0A1Y1CKH0"/>
<proteinExistence type="predicted"/>
<dbReference type="SUPFAM" id="SSF53335">
    <property type="entry name" value="S-adenosyl-L-methionine-dependent methyltransferases"/>
    <property type="match status" value="1"/>
</dbReference>
<dbReference type="Gene3D" id="3.40.50.150">
    <property type="entry name" value="Vaccinia Virus protein VP39"/>
    <property type="match status" value="1"/>
</dbReference>
<evidence type="ECO:0000256" key="3">
    <source>
        <dbReference type="ARBA" id="ARBA00022691"/>
    </source>
</evidence>
<keyword evidence="3" id="KW-0949">S-adenosyl-L-methionine</keyword>
<protein>
    <submittedName>
        <fullName evidence="4">Methyltransferase</fullName>
    </submittedName>
</protein>
<dbReference type="PANTHER" id="PTHR10509">
    <property type="entry name" value="O-METHYLTRANSFERASE-RELATED"/>
    <property type="match status" value="1"/>
</dbReference>